<dbReference type="CDD" id="cd02274">
    <property type="entry name" value="DHDPR_N"/>
    <property type="match status" value="1"/>
</dbReference>
<dbReference type="Gene3D" id="3.30.360.10">
    <property type="entry name" value="Dihydrodipicolinate Reductase, domain 2"/>
    <property type="match status" value="1"/>
</dbReference>
<evidence type="ECO:0000256" key="4">
    <source>
        <dbReference type="ARBA" id="ARBA00022857"/>
    </source>
</evidence>
<dbReference type="EMBL" id="LSUQ01000027">
    <property type="protein sequence ID" value="OAG93663.1"/>
    <property type="molecule type" value="Genomic_DNA"/>
</dbReference>
<dbReference type="GO" id="GO:0019877">
    <property type="term" value="P:diaminopimelate biosynthetic process"/>
    <property type="evidence" value="ECO:0007669"/>
    <property type="project" value="UniProtKB-UniRule"/>
</dbReference>
<feature type="binding site" evidence="13">
    <location>
        <position position="36"/>
    </location>
    <ligand>
        <name>NADP(+)</name>
        <dbReference type="ChEBI" id="CHEBI:58349"/>
    </ligand>
</feature>
<evidence type="ECO:0000256" key="1">
    <source>
        <dbReference type="ARBA" id="ARBA00006642"/>
    </source>
</evidence>
<keyword evidence="19" id="KW-1185">Reference proteome</keyword>
<evidence type="ECO:0000256" key="6">
    <source>
        <dbReference type="ARBA" id="ARBA00023002"/>
    </source>
</evidence>
<feature type="binding site" evidence="13">
    <location>
        <begin position="114"/>
        <end position="117"/>
    </location>
    <ligand>
        <name>NAD(+)</name>
        <dbReference type="ChEBI" id="CHEBI:57540"/>
    </ligand>
</feature>
<dbReference type="Pfam" id="PF05173">
    <property type="entry name" value="DapB_C"/>
    <property type="match status" value="1"/>
</dbReference>
<keyword evidence="6 13" id="KW-0560">Oxidoreductase</keyword>
<protein>
    <recommendedName>
        <fullName evidence="10 13">4-hydroxy-tetrahydrodipicolinate reductase</fullName>
        <shortName evidence="13">HTPA reductase</shortName>
        <ecNumber evidence="10 13">1.17.1.8</ecNumber>
    </recommendedName>
</protein>
<comment type="catalytic activity">
    <reaction evidence="12 13">
        <text>(S)-2,3,4,5-tetrahydrodipicolinate + NAD(+) + H2O = (2S,4S)-4-hydroxy-2,3,4,5-tetrahydrodipicolinate + NADH + H(+)</text>
        <dbReference type="Rhea" id="RHEA:35323"/>
        <dbReference type="ChEBI" id="CHEBI:15377"/>
        <dbReference type="ChEBI" id="CHEBI:15378"/>
        <dbReference type="ChEBI" id="CHEBI:16845"/>
        <dbReference type="ChEBI" id="CHEBI:57540"/>
        <dbReference type="ChEBI" id="CHEBI:57945"/>
        <dbReference type="ChEBI" id="CHEBI:67139"/>
        <dbReference type="EC" id="1.17.1.8"/>
    </reaction>
</comment>
<comment type="caution">
    <text evidence="13">Lacks conserved residue(s) required for the propagation of feature annotation.</text>
</comment>
<dbReference type="InterPro" id="IPR022663">
    <property type="entry name" value="DapB_C"/>
</dbReference>
<proteinExistence type="inferred from homology"/>
<dbReference type="GO" id="GO:0009089">
    <property type="term" value="P:lysine biosynthetic process via diaminopimelate"/>
    <property type="evidence" value="ECO:0007669"/>
    <property type="project" value="UniProtKB-UniRule"/>
</dbReference>
<comment type="subcellular location">
    <subcellularLocation>
        <location evidence="13">Cytoplasm</location>
    </subcellularLocation>
</comment>
<evidence type="ECO:0000259" key="15">
    <source>
        <dbReference type="Pfam" id="PF05173"/>
    </source>
</evidence>
<dbReference type="SUPFAM" id="SSF55347">
    <property type="entry name" value="Glyceraldehyde-3-phosphate dehydrogenase-like, C-terminal domain"/>
    <property type="match status" value="1"/>
</dbReference>
<keyword evidence="4 13" id="KW-0521">NADP</keyword>
<evidence type="ECO:0000256" key="5">
    <source>
        <dbReference type="ARBA" id="ARBA00022915"/>
    </source>
</evidence>
<evidence type="ECO:0000256" key="8">
    <source>
        <dbReference type="ARBA" id="ARBA00023154"/>
    </source>
</evidence>
<evidence type="ECO:0000313" key="19">
    <source>
        <dbReference type="Proteomes" id="UP000190229"/>
    </source>
</evidence>
<sequence>MIRTAVAGPRGKMGRETVRALMQAEDLELVALLDRKADPQDAMIPVYDDPLQCFLTERVDVVVDFTHADASRAIIPRAIEAGVSPVIGTTGFRDDELEAYDRALKNAGIGGLYVPNFAIGAILMMQMAEIASRFFDHVEIIEYHHEQKRDAPSGTAKRTAERIEQALDQRYRARTTRESPRKIPIHSVRLPGFIAHQEVIFGGDGERFTLRHDSMSRESFMQGVLLSVRNVQALTGLTVGLDHLLR</sequence>
<evidence type="ECO:0000256" key="13">
    <source>
        <dbReference type="HAMAP-Rule" id="MF_00102"/>
    </source>
</evidence>
<evidence type="ECO:0000256" key="2">
    <source>
        <dbReference type="ARBA" id="ARBA00022490"/>
    </source>
</evidence>
<dbReference type="GO" id="GO:0008839">
    <property type="term" value="F:4-hydroxy-tetrahydrodipicolinate reductase"/>
    <property type="evidence" value="ECO:0007669"/>
    <property type="project" value="UniProtKB-UniRule"/>
</dbReference>
<dbReference type="UniPathway" id="UPA00034">
    <property type="reaction ID" value="UER00018"/>
</dbReference>
<feature type="domain" description="Dihydrodipicolinate reductase N-terminal" evidence="14">
    <location>
        <begin position="2"/>
        <end position="117"/>
    </location>
</feature>
<evidence type="ECO:0000313" key="18">
    <source>
        <dbReference type="Proteomes" id="UP000077421"/>
    </source>
</evidence>
<name>A0A162TN45_9BACL</name>
<dbReference type="Proteomes" id="UP000077421">
    <property type="component" value="Unassembled WGS sequence"/>
</dbReference>
<keyword evidence="3 13" id="KW-0028">Amino-acid biosynthesis</keyword>
<accession>A0A162TN45</accession>
<reference evidence="16 18" key="1">
    <citation type="submission" date="2016-02" db="EMBL/GenBank/DDBJ databases">
        <title>Draft genome sequence of Acidibacillus ferrooxidans SLC66.</title>
        <authorList>
            <person name="Oliveira G."/>
            <person name="Nancucheo I."/>
            <person name="Dall'Agnol H."/>
            <person name="Johnson B."/>
            <person name="Oliveira R."/>
            <person name="Nunes G.L."/>
            <person name="Tzotzos G."/>
            <person name="Orellana S.C."/>
            <person name="Salim A.C."/>
            <person name="Araujo F.M."/>
        </authorList>
    </citation>
    <scope>NUCLEOTIDE SEQUENCE [LARGE SCALE GENOMIC DNA]</scope>
    <source>
        <strain evidence="16 18">SLC66</strain>
    </source>
</reference>
<dbReference type="Pfam" id="PF01113">
    <property type="entry name" value="DapB_N"/>
    <property type="match status" value="1"/>
</dbReference>
<evidence type="ECO:0000256" key="9">
    <source>
        <dbReference type="ARBA" id="ARBA00037922"/>
    </source>
</evidence>
<dbReference type="GO" id="GO:0005829">
    <property type="term" value="C:cytosol"/>
    <property type="evidence" value="ECO:0007669"/>
    <property type="project" value="TreeGrafter"/>
</dbReference>
<evidence type="ECO:0000256" key="10">
    <source>
        <dbReference type="ARBA" id="ARBA00038983"/>
    </source>
</evidence>
<evidence type="ECO:0000259" key="14">
    <source>
        <dbReference type="Pfam" id="PF01113"/>
    </source>
</evidence>
<dbReference type="GO" id="GO:0051287">
    <property type="term" value="F:NAD binding"/>
    <property type="evidence" value="ECO:0007669"/>
    <property type="project" value="UniProtKB-UniRule"/>
</dbReference>
<gene>
    <name evidence="13" type="primary">dapB</name>
    <name evidence="16" type="ORF">AYW79_09505</name>
    <name evidence="17" type="ORF">B2M26_06565</name>
</gene>
<comment type="pathway">
    <text evidence="9 13">Amino-acid biosynthesis; L-lysine biosynthesis via DAP pathway; (S)-tetrahydrodipicolinate from L-aspartate: step 4/4.</text>
</comment>
<dbReference type="InterPro" id="IPR000846">
    <property type="entry name" value="DapB_N"/>
</dbReference>
<dbReference type="FunFam" id="3.30.360.10:FF:000009">
    <property type="entry name" value="4-hydroxy-tetrahydrodipicolinate reductase"/>
    <property type="match status" value="1"/>
</dbReference>
<dbReference type="SUPFAM" id="SSF51735">
    <property type="entry name" value="NAD(P)-binding Rossmann-fold domains"/>
    <property type="match status" value="1"/>
</dbReference>
<feature type="binding site" evidence="13">
    <location>
        <begin position="8"/>
        <end position="13"/>
    </location>
    <ligand>
        <name>NAD(+)</name>
        <dbReference type="ChEBI" id="CHEBI:57540"/>
    </ligand>
</feature>
<keyword evidence="5 13" id="KW-0220">Diaminopimelate biosynthesis</keyword>
<comment type="function">
    <text evidence="13">Catalyzes the conversion of 4-hydroxy-tetrahydrodipicolinate (HTPA) to tetrahydrodipicolinate.</text>
</comment>
<dbReference type="PANTHER" id="PTHR20836:SF0">
    <property type="entry name" value="4-HYDROXY-TETRAHYDRODIPICOLINATE REDUCTASE 1, CHLOROPLASTIC-RELATED"/>
    <property type="match status" value="1"/>
</dbReference>
<dbReference type="InterPro" id="IPR022664">
    <property type="entry name" value="DapB_N_CS"/>
</dbReference>
<organism evidence="16 18">
    <name type="scientific">Ferroacidibacillus organovorans</name>
    <dbReference type="NCBI Taxonomy" id="1765683"/>
    <lineage>
        <taxon>Bacteria</taxon>
        <taxon>Bacillati</taxon>
        <taxon>Bacillota</taxon>
        <taxon>Bacilli</taxon>
        <taxon>Bacillales</taxon>
        <taxon>Alicyclobacillaceae</taxon>
        <taxon>Ferroacidibacillus</taxon>
    </lineage>
</organism>
<comment type="caution">
    <text evidence="13">Was originally thought to be a dihydrodipicolinate reductase (DHDPR), catalyzing the conversion of dihydrodipicolinate to tetrahydrodipicolinate. However, it was shown in E.coli that the substrate of the enzymatic reaction is not dihydrodipicolinate (DHDP) but in fact (2S,4S)-4-hydroxy-2,3,4,5-tetrahydrodipicolinic acid (HTPA), the product released by the DapA-catalyzed reaction.</text>
</comment>
<feature type="binding site" evidence="13">
    <location>
        <begin position="154"/>
        <end position="155"/>
    </location>
    <ligand>
        <name>(S)-2,3,4,5-tetrahydrodipicolinate</name>
        <dbReference type="ChEBI" id="CHEBI:16845"/>
    </ligand>
</feature>
<comment type="subunit">
    <text evidence="13">Homotetramer.</text>
</comment>
<dbReference type="Proteomes" id="UP000190229">
    <property type="component" value="Unassembled WGS sequence"/>
</dbReference>
<keyword evidence="8 13" id="KW-0457">Lysine biosynthesis</keyword>
<dbReference type="NCBIfam" id="TIGR00036">
    <property type="entry name" value="dapB"/>
    <property type="match status" value="1"/>
</dbReference>
<feature type="domain" description="Dihydrodipicolinate reductase C-terminal" evidence="15">
    <location>
        <begin position="120"/>
        <end position="245"/>
    </location>
</feature>
<comment type="catalytic activity">
    <reaction evidence="11 13">
        <text>(S)-2,3,4,5-tetrahydrodipicolinate + NADP(+) + H2O = (2S,4S)-4-hydroxy-2,3,4,5-tetrahydrodipicolinate + NADPH + H(+)</text>
        <dbReference type="Rhea" id="RHEA:35331"/>
        <dbReference type="ChEBI" id="CHEBI:15377"/>
        <dbReference type="ChEBI" id="CHEBI:15378"/>
        <dbReference type="ChEBI" id="CHEBI:16845"/>
        <dbReference type="ChEBI" id="CHEBI:57783"/>
        <dbReference type="ChEBI" id="CHEBI:58349"/>
        <dbReference type="ChEBI" id="CHEBI:67139"/>
        <dbReference type="EC" id="1.17.1.8"/>
    </reaction>
</comment>
<dbReference type="GO" id="GO:0050661">
    <property type="term" value="F:NADP binding"/>
    <property type="evidence" value="ECO:0007669"/>
    <property type="project" value="UniProtKB-UniRule"/>
</dbReference>
<evidence type="ECO:0000313" key="17">
    <source>
        <dbReference type="EMBL" id="OPG16530.1"/>
    </source>
</evidence>
<feature type="binding site" evidence="13">
    <location>
        <begin position="88"/>
        <end position="90"/>
    </location>
    <ligand>
        <name>NAD(+)</name>
        <dbReference type="ChEBI" id="CHEBI:57540"/>
    </ligand>
</feature>
<dbReference type="Gene3D" id="3.40.50.720">
    <property type="entry name" value="NAD(P)-binding Rossmann-like Domain"/>
    <property type="match status" value="1"/>
</dbReference>
<evidence type="ECO:0000256" key="7">
    <source>
        <dbReference type="ARBA" id="ARBA00023027"/>
    </source>
</evidence>
<dbReference type="PROSITE" id="PS01298">
    <property type="entry name" value="DAPB"/>
    <property type="match status" value="1"/>
</dbReference>
<feature type="active site" description="Proton donor/acceptor" evidence="13">
    <location>
        <position position="144"/>
    </location>
</feature>
<feature type="active site" description="Proton donor" evidence="13">
    <location>
        <position position="148"/>
    </location>
</feature>
<dbReference type="STRING" id="1765683.B2M26_06565"/>
<evidence type="ECO:0000256" key="11">
    <source>
        <dbReference type="ARBA" id="ARBA00049080"/>
    </source>
</evidence>
<evidence type="ECO:0000256" key="3">
    <source>
        <dbReference type="ARBA" id="ARBA00022605"/>
    </source>
</evidence>
<dbReference type="OrthoDB" id="9790352at2"/>
<dbReference type="InterPro" id="IPR036291">
    <property type="entry name" value="NAD(P)-bd_dom_sf"/>
</dbReference>
<dbReference type="PANTHER" id="PTHR20836">
    <property type="entry name" value="DIHYDRODIPICOLINATE REDUCTASE"/>
    <property type="match status" value="1"/>
</dbReference>
<evidence type="ECO:0000256" key="12">
    <source>
        <dbReference type="ARBA" id="ARBA00049396"/>
    </source>
</evidence>
<reference evidence="17 19" key="2">
    <citation type="submission" date="2017-02" db="EMBL/GenBank/DDBJ databases">
        <title>Draft genome of Acidibacillus ferrooxidans Huett2.</title>
        <authorList>
            <person name="Schopf S."/>
        </authorList>
    </citation>
    <scope>NUCLEOTIDE SEQUENCE [LARGE SCALE GENOMIC DNA]</scope>
    <source>
        <strain evidence="17 19">Huett2</strain>
    </source>
</reference>
<dbReference type="GO" id="GO:0016726">
    <property type="term" value="F:oxidoreductase activity, acting on CH or CH2 groups, NAD or NADP as acceptor"/>
    <property type="evidence" value="ECO:0007669"/>
    <property type="project" value="UniProtKB-UniRule"/>
</dbReference>
<dbReference type="AlphaFoldDB" id="A0A162TN45"/>
<comment type="similarity">
    <text evidence="1 13">Belongs to the DapB family.</text>
</comment>
<evidence type="ECO:0000313" key="16">
    <source>
        <dbReference type="EMBL" id="OAG93663.1"/>
    </source>
</evidence>
<dbReference type="EC" id="1.17.1.8" evidence="10 13"/>
<keyword evidence="2 13" id="KW-0963">Cytoplasm</keyword>
<comment type="caution">
    <text evidence="16">The sequence shown here is derived from an EMBL/GenBank/DDBJ whole genome shotgun (WGS) entry which is preliminary data.</text>
</comment>
<feature type="binding site" evidence="13">
    <location>
        <position position="145"/>
    </location>
    <ligand>
        <name>(S)-2,3,4,5-tetrahydrodipicolinate</name>
        <dbReference type="ChEBI" id="CHEBI:16845"/>
    </ligand>
</feature>
<dbReference type="HAMAP" id="MF_00102">
    <property type="entry name" value="DapB"/>
    <property type="match status" value="1"/>
</dbReference>
<dbReference type="RefSeq" id="WP_067564903.1">
    <property type="nucleotide sequence ID" value="NZ_LSUQ01000027.1"/>
</dbReference>
<dbReference type="PIRSF" id="PIRSF000161">
    <property type="entry name" value="DHPR"/>
    <property type="match status" value="1"/>
</dbReference>
<dbReference type="EMBL" id="MWPS01000016">
    <property type="protein sequence ID" value="OPG16530.1"/>
    <property type="molecule type" value="Genomic_DNA"/>
</dbReference>
<keyword evidence="7 13" id="KW-0520">NAD</keyword>
<dbReference type="InterPro" id="IPR023940">
    <property type="entry name" value="DHDPR_bac"/>
</dbReference>